<dbReference type="RefSeq" id="WP_243802261.1">
    <property type="nucleotide sequence ID" value="NZ_JALHAT010000039.1"/>
</dbReference>
<dbReference type="Proteomes" id="UP001162802">
    <property type="component" value="Unassembled WGS sequence"/>
</dbReference>
<dbReference type="InterPro" id="IPR050483">
    <property type="entry name" value="CoA-transferase_III_domain"/>
</dbReference>
<dbReference type="InterPro" id="IPR023606">
    <property type="entry name" value="CoA-Trfase_III_dom_1_sf"/>
</dbReference>
<dbReference type="SUPFAM" id="SSF89796">
    <property type="entry name" value="CoA-transferase family III (CaiB/BaiF)"/>
    <property type="match status" value="1"/>
</dbReference>
<dbReference type="PANTHER" id="PTHR48207:SF3">
    <property type="entry name" value="SUCCINATE--HYDROXYMETHYLGLUTARATE COA-TRANSFERASE"/>
    <property type="match status" value="1"/>
</dbReference>
<comment type="caution">
    <text evidence="2">The sequence shown here is derived from an EMBL/GenBank/DDBJ whole genome shotgun (WGS) entry which is preliminary data.</text>
</comment>
<keyword evidence="3" id="KW-1185">Reference proteome</keyword>
<gene>
    <name evidence="2" type="ORF">MTR65_16860</name>
</gene>
<dbReference type="InterPro" id="IPR044855">
    <property type="entry name" value="CoA-Trfase_III_dom3_sf"/>
</dbReference>
<sequence>MNGHARGGPLAGVRVLAIAKVWAGPYTAKLLGQLGAEVLKVESTSSLDEMRAYGGLDIEHAPYFLSQNTEALSVRVNMKSAEGLARLKDMIAISDIVLDNLRPGAMAKLGLSFPEMQAIRPDIIHVSIKMYGSEGPLGQQTGYAPSFGAIGGVTGLVGHEGGLPEGMNIRFGDTSAGAAAAFAAVAALHHRERTGEGQQVDLSAVETMSSLVGDRLLEYALTGDVPRHRGNAHDALAPHGFFPCAQNGWISIACEAERDWQALCDGLDSPALAKDPRFASLSQRLAHRGELEAELAALTAVHEACELGARLRAAGVAAYPAASSLDLMASDTFWSNGTYRTVLNGNGDARPVVGPSWRMTPGEADIANGAPTLGQHDDYVYRELLGLEEAEYDRLKANGAIS</sequence>
<evidence type="ECO:0000313" key="2">
    <source>
        <dbReference type="EMBL" id="MCJ1962366.1"/>
    </source>
</evidence>
<dbReference type="Gene3D" id="3.30.1540.10">
    <property type="entry name" value="formyl-coa transferase, domain 3"/>
    <property type="match status" value="1"/>
</dbReference>
<proteinExistence type="predicted"/>
<dbReference type="EMBL" id="JALHAT010000039">
    <property type="protein sequence ID" value="MCJ1962366.1"/>
    <property type="molecule type" value="Genomic_DNA"/>
</dbReference>
<dbReference type="InterPro" id="IPR003673">
    <property type="entry name" value="CoA-Trfase_fam_III"/>
</dbReference>
<protein>
    <submittedName>
        <fullName evidence="2">CoA transferase</fullName>
    </submittedName>
</protein>
<reference evidence="2" key="1">
    <citation type="submission" date="2022-03" db="EMBL/GenBank/DDBJ databases">
        <title>Identification of a novel bacterium isolated from mangrove sediments.</title>
        <authorList>
            <person name="Pan X."/>
        </authorList>
    </citation>
    <scope>NUCLEOTIDE SEQUENCE</scope>
    <source>
        <strain evidence="2">B2637</strain>
    </source>
</reference>
<dbReference type="PANTHER" id="PTHR48207">
    <property type="entry name" value="SUCCINATE--HYDROXYMETHYLGLUTARATE COA-TRANSFERASE"/>
    <property type="match status" value="1"/>
</dbReference>
<name>A0ABT0AGQ1_9SPHN</name>
<evidence type="ECO:0000313" key="3">
    <source>
        <dbReference type="Proteomes" id="UP001162802"/>
    </source>
</evidence>
<accession>A0ABT0AGQ1</accession>
<evidence type="ECO:0000256" key="1">
    <source>
        <dbReference type="ARBA" id="ARBA00022679"/>
    </source>
</evidence>
<keyword evidence="1 2" id="KW-0808">Transferase</keyword>
<dbReference type="Pfam" id="PF02515">
    <property type="entry name" value="CoA_transf_3"/>
    <property type="match status" value="1"/>
</dbReference>
<dbReference type="Gene3D" id="3.40.50.10540">
    <property type="entry name" value="Crotonobetainyl-coa:carnitine coa-transferase, domain 1"/>
    <property type="match status" value="1"/>
</dbReference>
<organism evidence="2 3">
    <name type="scientific">Novosphingobium mangrovi</name>
    <name type="common">ex Hu et al. 2023</name>
    <dbReference type="NCBI Taxonomy" id="2930094"/>
    <lineage>
        <taxon>Bacteria</taxon>
        <taxon>Pseudomonadati</taxon>
        <taxon>Pseudomonadota</taxon>
        <taxon>Alphaproteobacteria</taxon>
        <taxon>Sphingomonadales</taxon>
        <taxon>Sphingomonadaceae</taxon>
        <taxon>Novosphingobium</taxon>
    </lineage>
</organism>
<dbReference type="GO" id="GO:0016740">
    <property type="term" value="F:transferase activity"/>
    <property type="evidence" value="ECO:0007669"/>
    <property type="project" value="UniProtKB-KW"/>
</dbReference>